<dbReference type="OrthoDB" id="652198at2"/>
<protein>
    <submittedName>
        <fullName evidence="2">Uncharacterized protein</fullName>
    </submittedName>
</protein>
<proteinExistence type="predicted"/>
<dbReference type="KEGG" id="pseg:D3H65_21965"/>
<dbReference type="Proteomes" id="UP000263900">
    <property type="component" value="Chromosome"/>
</dbReference>
<feature type="region of interest" description="Disordered" evidence="1">
    <location>
        <begin position="1"/>
        <end position="20"/>
    </location>
</feature>
<dbReference type="AlphaFoldDB" id="A0A3B7MTV4"/>
<evidence type="ECO:0000313" key="3">
    <source>
        <dbReference type="Proteomes" id="UP000263900"/>
    </source>
</evidence>
<keyword evidence="3" id="KW-1185">Reference proteome</keyword>
<reference evidence="2 3" key="1">
    <citation type="submission" date="2018-09" db="EMBL/GenBank/DDBJ databases">
        <title>Genome sequencing of strain 6GH32-13.</title>
        <authorList>
            <person name="Weon H.-Y."/>
            <person name="Heo J."/>
            <person name="Kwon S.-W."/>
        </authorList>
    </citation>
    <scope>NUCLEOTIDE SEQUENCE [LARGE SCALE GENOMIC DNA]</scope>
    <source>
        <strain evidence="2 3">5GH32-13</strain>
    </source>
</reference>
<evidence type="ECO:0000256" key="1">
    <source>
        <dbReference type="SAM" id="MobiDB-lite"/>
    </source>
</evidence>
<gene>
    <name evidence="2" type="ORF">D3H65_21965</name>
</gene>
<accession>A0A3B7MTV4</accession>
<organism evidence="2 3">
    <name type="scientific">Paraflavitalea soli</name>
    <dbReference type="NCBI Taxonomy" id="2315862"/>
    <lineage>
        <taxon>Bacteria</taxon>
        <taxon>Pseudomonadati</taxon>
        <taxon>Bacteroidota</taxon>
        <taxon>Chitinophagia</taxon>
        <taxon>Chitinophagales</taxon>
        <taxon>Chitinophagaceae</taxon>
        <taxon>Paraflavitalea</taxon>
    </lineage>
</organism>
<name>A0A3B7MTV4_9BACT</name>
<dbReference type="EMBL" id="CP032157">
    <property type="protein sequence ID" value="AXY76500.1"/>
    <property type="molecule type" value="Genomic_DNA"/>
</dbReference>
<evidence type="ECO:0000313" key="2">
    <source>
        <dbReference type="EMBL" id="AXY76500.1"/>
    </source>
</evidence>
<sequence length="173" mass="18944">MSSGKMQIDKAKPETISFEPGNQHNEEILTYSGDTKVTVTVKSPIGDKTYDLPDNGIYLLNLKNDTLIGSIVNFGSSGMPTAISTMQLEHIIDSTQQLLLGQNASDANKTYFLTPGSIKKLSTNEGAKILGPYNAIPGKVEADKDGNAPEFYKFFTNAQKRESLNDLIKRLQK</sequence>